<feature type="transmembrane region" description="Helical" evidence="1">
    <location>
        <begin position="92"/>
        <end position="110"/>
    </location>
</feature>
<protein>
    <recommendedName>
        <fullName evidence="4">ABC transporter permease</fullName>
    </recommendedName>
</protein>
<evidence type="ECO:0008006" key="4">
    <source>
        <dbReference type="Google" id="ProtNLM"/>
    </source>
</evidence>
<dbReference type="Pfam" id="PF06182">
    <property type="entry name" value="ABC2_membrane_6"/>
    <property type="match status" value="1"/>
</dbReference>
<dbReference type="AlphaFoldDB" id="A0A1G2AXT5"/>
<feature type="transmembrane region" description="Helical" evidence="1">
    <location>
        <begin position="198"/>
        <end position="214"/>
    </location>
</feature>
<evidence type="ECO:0000313" key="3">
    <source>
        <dbReference type="Proteomes" id="UP000176952"/>
    </source>
</evidence>
<reference evidence="2 3" key="1">
    <citation type="journal article" date="2016" name="Nat. Commun.">
        <title>Thousands of microbial genomes shed light on interconnected biogeochemical processes in an aquifer system.</title>
        <authorList>
            <person name="Anantharaman K."/>
            <person name="Brown C.T."/>
            <person name="Hug L.A."/>
            <person name="Sharon I."/>
            <person name="Castelle C.J."/>
            <person name="Probst A.J."/>
            <person name="Thomas B.C."/>
            <person name="Singh A."/>
            <person name="Wilkins M.J."/>
            <person name="Karaoz U."/>
            <person name="Brodie E.L."/>
            <person name="Williams K.H."/>
            <person name="Hubbard S.S."/>
            <person name="Banfield J.F."/>
        </authorList>
    </citation>
    <scope>NUCLEOTIDE SEQUENCE [LARGE SCALE GENOMIC DNA]</scope>
</reference>
<comment type="caution">
    <text evidence="2">The sequence shown here is derived from an EMBL/GenBank/DDBJ whole genome shotgun (WGS) entry which is preliminary data.</text>
</comment>
<feature type="transmembrane region" description="Helical" evidence="1">
    <location>
        <begin position="143"/>
        <end position="166"/>
    </location>
</feature>
<keyword evidence="1" id="KW-0472">Membrane</keyword>
<name>A0A1G2AXT5_9BACT</name>
<keyword evidence="1" id="KW-0812">Transmembrane</keyword>
<organism evidence="2 3">
    <name type="scientific">Candidatus Kerfeldbacteria bacterium RIFCSPHIGHO2_12_FULL_48_17</name>
    <dbReference type="NCBI Taxonomy" id="1798542"/>
    <lineage>
        <taxon>Bacteria</taxon>
        <taxon>Candidatus Kerfeldiibacteriota</taxon>
    </lineage>
</organism>
<feature type="transmembrane region" description="Helical" evidence="1">
    <location>
        <begin position="226"/>
        <end position="250"/>
    </location>
</feature>
<gene>
    <name evidence="2" type="ORF">A3F54_01445</name>
</gene>
<dbReference type="STRING" id="1798542.A3F54_01445"/>
<evidence type="ECO:0000256" key="1">
    <source>
        <dbReference type="SAM" id="Phobius"/>
    </source>
</evidence>
<evidence type="ECO:0000313" key="2">
    <source>
        <dbReference type="EMBL" id="OGY81708.1"/>
    </source>
</evidence>
<feature type="transmembrane region" description="Helical" evidence="1">
    <location>
        <begin position="60"/>
        <end position="80"/>
    </location>
</feature>
<feature type="transmembrane region" description="Helical" evidence="1">
    <location>
        <begin position="20"/>
        <end position="40"/>
    </location>
</feature>
<sequence>MHKYLKTVFLSFQDALAYRFNLVFLIFKEFLMLGVFVLLWSTIYSEGNSLAGFEFRDILLYYFGVSFISLSASDAVAWILSDDIRQGNVLNFILKPLRGFWYWFCINLGHRTGNGIFIIPLYVIGFCVLIFGHYLLLEAFLMYLVFVVGMFFLMFVVYFFLGTIAFFTDSAWGFILSWIFIAGFLGGRILPVDAFPQWLIKINAFLPFQYFYYVPARMLAGDFSHAGFFALMLIAWTVFFAAAGQSIWYYGLRRYEAYGG</sequence>
<dbReference type="Proteomes" id="UP000176952">
    <property type="component" value="Unassembled WGS sequence"/>
</dbReference>
<dbReference type="InterPro" id="IPR010390">
    <property type="entry name" value="ABC-2_transporter-like"/>
</dbReference>
<dbReference type="PANTHER" id="PTHR36832:SF1">
    <property type="entry name" value="SLR1174 PROTEIN"/>
    <property type="match status" value="1"/>
</dbReference>
<feature type="transmembrane region" description="Helical" evidence="1">
    <location>
        <begin position="116"/>
        <end position="136"/>
    </location>
</feature>
<proteinExistence type="predicted"/>
<dbReference type="EMBL" id="MHKD01000042">
    <property type="protein sequence ID" value="OGY81708.1"/>
    <property type="molecule type" value="Genomic_DNA"/>
</dbReference>
<feature type="transmembrane region" description="Helical" evidence="1">
    <location>
        <begin position="172"/>
        <end position="191"/>
    </location>
</feature>
<accession>A0A1G2AXT5</accession>
<keyword evidence="1" id="KW-1133">Transmembrane helix</keyword>
<dbReference type="PANTHER" id="PTHR36832">
    <property type="entry name" value="SLR1174 PROTEIN-RELATED"/>
    <property type="match status" value="1"/>
</dbReference>